<name>A0ABU6V9P6_9FABA</name>
<evidence type="ECO:0000313" key="2">
    <source>
        <dbReference type="EMBL" id="MED6170415.1"/>
    </source>
</evidence>
<feature type="compositionally biased region" description="Basic and acidic residues" evidence="1">
    <location>
        <begin position="76"/>
        <end position="92"/>
    </location>
</feature>
<comment type="caution">
    <text evidence="2">The sequence shown here is derived from an EMBL/GenBank/DDBJ whole genome shotgun (WGS) entry which is preliminary data.</text>
</comment>
<gene>
    <name evidence="2" type="ORF">PIB30_030602</name>
</gene>
<organism evidence="2 3">
    <name type="scientific">Stylosanthes scabra</name>
    <dbReference type="NCBI Taxonomy" id="79078"/>
    <lineage>
        <taxon>Eukaryota</taxon>
        <taxon>Viridiplantae</taxon>
        <taxon>Streptophyta</taxon>
        <taxon>Embryophyta</taxon>
        <taxon>Tracheophyta</taxon>
        <taxon>Spermatophyta</taxon>
        <taxon>Magnoliopsida</taxon>
        <taxon>eudicotyledons</taxon>
        <taxon>Gunneridae</taxon>
        <taxon>Pentapetalae</taxon>
        <taxon>rosids</taxon>
        <taxon>fabids</taxon>
        <taxon>Fabales</taxon>
        <taxon>Fabaceae</taxon>
        <taxon>Papilionoideae</taxon>
        <taxon>50 kb inversion clade</taxon>
        <taxon>dalbergioids sensu lato</taxon>
        <taxon>Dalbergieae</taxon>
        <taxon>Pterocarpus clade</taxon>
        <taxon>Stylosanthes</taxon>
    </lineage>
</organism>
<evidence type="ECO:0000313" key="3">
    <source>
        <dbReference type="Proteomes" id="UP001341840"/>
    </source>
</evidence>
<reference evidence="2 3" key="1">
    <citation type="journal article" date="2023" name="Plants (Basel)">
        <title>Bridging the Gap: Combining Genomics and Transcriptomics Approaches to Understand Stylosanthes scabra, an Orphan Legume from the Brazilian Caatinga.</title>
        <authorList>
            <person name="Ferreira-Neto J.R.C."/>
            <person name="da Silva M.D."/>
            <person name="Binneck E."/>
            <person name="de Melo N.F."/>
            <person name="da Silva R.H."/>
            <person name="de Melo A.L.T.M."/>
            <person name="Pandolfi V."/>
            <person name="Bustamante F.O."/>
            <person name="Brasileiro-Vidal A.C."/>
            <person name="Benko-Iseppon A.M."/>
        </authorList>
    </citation>
    <scope>NUCLEOTIDE SEQUENCE [LARGE SCALE GENOMIC DNA]</scope>
    <source>
        <tissue evidence="2">Leaves</tissue>
    </source>
</reference>
<protein>
    <submittedName>
        <fullName evidence="2">Uncharacterized protein</fullName>
    </submittedName>
</protein>
<accession>A0ABU6V9P6</accession>
<sequence>MNRVEAIWDDEGKKHIEEEKVEKVMRNFFEKLFTSEETLEVRAAVMSKILSDSHRQVHQIVSKLSSLSLMSLVPHGGEEAKRKPRRSNEIHNSKPNPSPNSNSLLLAELDLGLMERRSCWIHTEAWSKRGLGMPKLRRGLGLQMVLESRWGVKMGLYWASATPRPHWGVVLRGNFSPSLFQDVFGAQTNCQP</sequence>
<dbReference type="EMBL" id="JASCZI010151163">
    <property type="protein sequence ID" value="MED6170415.1"/>
    <property type="molecule type" value="Genomic_DNA"/>
</dbReference>
<evidence type="ECO:0000256" key="1">
    <source>
        <dbReference type="SAM" id="MobiDB-lite"/>
    </source>
</evidence>
<proteinExistence type="predicted"/>
<keyword evidence="3" id="KW-1185">Reference proteome</keyword>
<dbReference type="Proteomes" id="UP001341840">
    <property type="component" value="Unassembled WGS sequence"/>
</dbReference>
<feature type="region of interest" description="Disordered" evidence="1">
    <location>
        <begin position="75"/>
        <end position="103"/>
    </location>
</feature>